<sequence length="132" mass="15181">MVYLPTYRGIYSYDTADRNLKLPPYIPTIPTIHTDKKIMVRTFNCPMSGYLLACSFLVIMKMEQILTSFITCTQPRIVAEKKINNIFLLLSDKESENGHKIKNNKKVNGNDNGKNSTYFTAIDHKKFIARRG</sequence>
<dbReference type="EMBL" id="HBUF01480021">
    <property type="protein sequence ID" value="CAG6744957.1"/>
    <property type="molecule type" value="Transcribed_RNA"/>
</dbReference>
<dbReference type="AlphaFoldDB" id="A0A8D9E941"/>
<reference evidence="1" key="1">
    <citation type="submission" date="2021-05" db="EMBL/GenBank/DDBJ databases">
        <authorList>
            <person name="Alioto T."/>
            <person name="Alioto T."/>
            <person name="Gomez Garrido J."/>
        </authorList>
    </citation>
    <scope>NUCLEOTIDE SEQUENCE</scope>
</reference>
<organism evidence="1">
    <name type="scientific">Cacopsylla melanoneura</name>
    <dbReference type="NCBI Taxonomy" id="428564"/>
    <lineage>
        <taxon>Eukaryota</taxon>
        <taxon>Metazoa</taxon>
        <taxon>Ecdysozoa</taxon>
        <taxon>Arthropoda</taxon>
        <taxon>Hexapoda</taxon>
        <taxon>Insecta</taxon>
        <taxon>Pterygota</taxon>
        <taxon>Neoptera</taxon>
        <taxon>Paraneoptera</taxon>
        <taxon>Hemiptera</taxon>
        <taxon>Sternorrhyncha</taxon>
        <taxon>Psylloidea</taxon>
        <taxon>Psyllidae</taxon>
        <taxon>Psyllinae</taxon>
        <taxon>Cacopsylla</taxon>
    </lineage>
</organism>
<protein>
    <submittedName>
        <fullName evidence="1">Uncharacterized protein</fullName>
    </submittedName>
</protein>
<name>A0A8D9E941_9HEMI</name>
<evidence type="ECO:0000313" key="1">
    <source>
        <dbReference type="EMBL" id="CAG6744957.1"/>
    </source>
</evidence>
<dbReference type="EMBL" id="HBUF01511488">
    <property type="protein sequence ID" value="CAG6746786.1"/>
    <property type="molecule type" value="Transcribed_RNA"/>
</dbReference>
<accession>A0A8D9E941</accession>
<proteinExistence type="predicted"/>